<dbReference type="EMBL" id="CM056811">
    <property type="protein sequence ID" value="KAJ8635395.1"/>
    <property type="molecule type" value="Genomic_DNA"/>
</dbReference>
<proteinExistence type="predicted"/>
<comment type="caution">
    <text evidence="1">The sequence shown here is derived from an EMBL/GenBank/DDBJ whole genome shotgun (WGS) entry which is preliminary data.</text>
</comment>
<sequence>MPMEYRVLVSSLKNNLVMGLLVYYAGSLAHMVWGFGFWKMGYGQSVDGVTRLSSPRLQLPEEEIHHEASTSKQKEDDVVMEIKDDQSDNEDIDAWANSILHANRNVEGVQEPFATIPRSKMKELYNSSGHKAIVWLAATMLVIFFKGLV</sequence>
<organism evidence="1 2">
    <name type="scientific">Persea americana</name>
    <name type="common">Avocado</name>
    <dbReference type="NCBI Taxonomy" id="3435"/>
    <lineage>
        <taxon>Eukaryota</taxon>
        <taxon>Viridiplantae</taxon>
        <taxon>Streptophyta</taxon>
        <taxon>Embryophyta</taxon>
        <taxon>Tracheophyta</taxon>
        <taxon>Spermatophyta</taxon>
        <taxon>Magnoliopsida</taxon>
        <taxon>Magnoliidae</taxon>
        <taxon>Laurales</taxon>
        <taxon>Lauraceae</taxon>
        <taxon>Persea</taxon>
    </lineage>
</organism>
<gene>
    <name evidence="1" type="ORF">MRB53_009662</name>
</gene>
<keyword evidence="2" id="KW-1185">Reference proteome</keyword>
<accession>A0ACC2LPV5</accession>
<reference evidence="1 2" key="1">
    <citation type="journal article" date="2022" name="Hortic Res">
        <title>A haplotype resolved chromosomal level avocado genome allows analysis of novel avocado genes.</title>
        <authorList>
            <person name="Nath O."/>
            <person name="Fletcher S.J."/>
            <person name="Hayward A."/>
            <person name="Shaw L.M."/>
            <person name="Masouleh A.K."/>
            <person name="Furtado A."/>
            <person name="Henry R.J."/>
            <person name="Mitter N."/>
        </authorList>
    </citation>
    <scope>NUCLEOTIDE SEQUENCE [LARGE SCALE GENOMIC DNA]</scope>
    <source>
        <strain evidence="2">cv. Hass</strain>
    </source>
</reference>
<protein>
    <submittedName>
        <fullName evidence="1">Uncharacterized protein</fullName>
    </submittedName>
</protein>
<name>A0ACC2LPV5_PERAE</name>
<evidence type="ECO:0000313" key="2">
    <source>
        <dbReference type="Proteomes" id="UP001234297"/>
    </source>
</evidence>
<evidence type="ECO:0000313" key="1">
    <source>
        <dbReference type="EMBL" id="KAJ8635395.1"/>
    </source>
</evidence>
<dbReference type="Proteomes" id="UP001234297">
    <property type="component" value="Chromosome 3"/>
</dbReference>